<dbReference type="EMBL" id="JAUTXY010000004">
    <property type="protein sequence ID" value="MEE2058006.1"/>
    <property type="molecule type" value="Genomic_DNA"/>
</dbReference>
<proteinExistence type="predicted"/>
<protein>
    <recommendedName>
        <fullName evidence="4">Secreted protein</fullName>
    </recommendedName>
</protein>
<feature type="chain" id="PRO_5045137209" description="Secreted protein" evidence="1">
    <location>
        <begin position="28"/>
        <end position="124"/>
    </location>
</feature>
<evidence type="ECO:0008006" key="4">
    <source>
        <dbReference type="Google" id="ProtNLM"/>
    </source>
</evidence>
<comment type="caution">
    <text evidence="2">The sequence shown here is derived from an EMBL/GenBank/DDBJ whole genome shotgun (WGS) entry which is preliminary data.</text>
</comment>
<evidence type="ECO:0000313" key="2">
    <source>
        <dbReference type="EMBL" id="MEE2058006.1"/>
    </source>
</evidence>
<evidence type="ECO:0000313" key="3">
    <source>
        <dbReference type="Proteomes" id="UP001336020"/>
    </source>
</evidence>
<dbReference type="Proteomes" id="UP001336020">
    <property type="component" value="Unassembled WGS sequence"/>
</dbReference>
<keyword evidence="3" id="KW-1185">Reference proteome</keyword>
<keyword evidence="1" id="KW-0732">Signal</keyword>
<reference evidence="2 3" key="1">
    <citation type="submission" date="2023-07" db="EMBL/GenBank/DDBJ databases">
        <authorList>
            <person name="Girao M."/>
            <person name="Carvalho M.F."/>
        </authorList>
    </citation>
    <scope>NUCLEOTIDE SEQUENCE [LARGE SCALE GENOMIC DNA]</scope>
    <source>
        <strain evidence="2 3">YIM65754</strain>
    </source>
</reference>
<name>A0ABU7L8X8_9NOCA</name>
<gene>
    <name evidence="2" type="ORF">Q7514_10775</name>
</gene>
<evidence type="ECO:0000256" key="1">
    <source>
        <dbReference type="SAM" id="SignalP"/>
    </source>
</evidence>
<organism evidence="2 3">
    <name type="scientific">Rhodococcus artemisiae</name>
    <dbReference type="NCBI Taxonomy" id="714159"/>
    <lineage>
        <taxon>Bacteria</taxon>
        <taxon>Bacillati</taxon>
        <taxon>Actinomycetota</taxon>
        <taxon>Actinomycetes</taxon>
        <taxon>Mycobacteriales</taxon>
        <taxon>Nocardiaceae</taxon>
        <taxon>Rhodococcus</taxon>
    </lineage>
</organism>
<sequence length="124" mass="12954">MRTLTRMVSIVALTGAAALGAAGTAAAEEWPSDNGAVSVVENPAFLVPADGEFWNPLVAENRLTSPYGLSTRIACTQFHGVLLECWQADQNGNPHKLTALPFNFPAVTGSSQPGGGPSHFVYLG</sequence>
<feature type="signal peptide" evidence="1">
    <location>
        <begin position="1"/>
        <end position="27"/>
    </location>
</feature>
<dbReference type="RefSeq" id="WP_330133246.1">
    <property type="nucleotide sequence ID" value="NZ_JAUTXY010000004.1"/>
</dbReference>
<accession>A0ABU7L8X8</accession>